<evidence type="ECO:0000313" key="2">
    <source>
        <dbReference type="EMBL" id="KOS10759.1"/>
    </source>
</evidence>
<dbReference type="EMBL" id="LAVO01000007">
    <property type="protein sequence ID" value="KOS10759.1"/>
    <property type="molecule type" value="Genomic_DNA"/>
</dbReference>
<reference evidence="2" key="1">
    <citation type="submission" date="2015-04" db="EMBL/GenBank/DDBJ databases">
        <title>Complete genome sequence of Microbacterium chocolatum SIT 101, a bacterium enantioselectively hydrolyzing mesomeric diesters.</title>
        <authorList>
            <person name="Li X."/>
            <person name="Xu Y."/>
        </authorList>
    </citation>
    <scope>NUCLEOTIDE SEQUENCE [LARGE SCALE GENOMIC DNA]</scope>
    <source>
        <strain evidence="2">SIT 101</strain>
    </source>
</reference>
<accession>A0A0M9VL37</accession>
<gene>
    <name evidence="2" type="ORF">XI38_08005</name>
</gene>
<keyword evidence="3" id="KW-1185">Reference proteome</keyword>
<keyword evidence="1" id="KW-1133">Transmembrane helix</keyword>
<name>A0A0M9VL37_9MICO</name>
<comment type="caution">
    <text evidence="2">The sequence shown here is derived from an EMBL/GenBank/DDBJ whole genome shotgun (WGS) entry which is preliminary data.</text>
</comment>
<keyword evidence="1" id="KW-0472">Membrane</keyword>
<evidence type="ECO:0000313" key="3">
    <source>
        <dbReference type="Proteomes" id="UP000037737"/>
    </source>
</evidence>
<dbReference type="NCBIfam" id="NF038083">
    <property type="entry name" value="CU044_5270_fam"/>
    <property type="match status" value="1"/>
</dbReference>
<proteinExistence type="predicted"/>
<dbReference type="AlphaFoldDB" id="A0A0M9VL37"/>
<dbReference type="PATRIC" id="fig|84292.3.peg.1636"/>
<dbReference type="KEGG" id="mcw:A8L33_14150"/>
<organism evidence="2 3">
    <name type="scientific">Microbacterium aurantiacum</name>
    <dbReference type="NCBI Taxonomy" id="162393"/>
    <lineage>
        <taxon>Bacteria</taxon>
        <taxon>Bacillati</taxon>
        <taxon>Actinomycetota</taxon>
        <taxon>Actinomycetes</taxon>
        <taxon>Micrococcales</taxon>
        <taxon>Microbacteriaceae</taxon>
        <taxon>Microbacterium</taxon>
    </lineage>
</organism>
<dbReference type="InterPro" id="IPR047789">
    <property type="entry name" value="CU044_5270-like"/>
</dbReference>
<protein>
    <submittedName>
        <fullName evidence="2">Uncharacterized protein</fullName>
    </submittedName>
</protein>
<evidence type="ECO:0000256" key="1">
    <source>
        <dbReference type="SAM" id="Phobius"/>
    </source>
</evidence>
<feature type="transmembrane region" description="Helical" evidence="1">
    <location>
        <begin position="33"/>
        <end position="56"/>
    </location>
</feature>
<sequence length="330" mass="34386">MAGRTALIDRIAADVPAPVRAHRARRTRRWSSLVAVGATTAAVAVVAVNVFGISGWRGGADPAAASVLEAAASATLAFTDPVVAADQYLRVETEYTGTLVGILTGGVATQFIISSGRSELYVPGNRDEDWVWVQCAPTTVETFGPDSEELAAQIADDNVDTFRVAPGGELYEGANLTGNIDYTDLPRDANALLDTIYDLTTAEEGGPAGRSRDGAALTFIADTLRIGTVPADLRAALYRAAAKIPGVTITEEQVTLNGSTGIALGRLETAGNIQQDIIIDPKNGQFIGEREIALDSENGIPPGTITQSAAVTTTVVNTAPTDTSLCTADR</sequence>
<dbReference type="Proteomes" id="UP000037737">
    <property type="component" value="Unassembled WGS sequence"/>
</dbReference>
<keyword evidence="1" id="KW-0812">Transmembrane</keyword>